<organism evidence="1 2">
    <name type="scientific">Monilinia laxa</name>
    <name type="common">Brown rot fungus</name>
    <name type="synonym">Sclerotinia laxa</name>
    <dbReference type="NCBI Taxonomy" id="61186"/>
    <lineage>
        <taxon>Eukaryota</taxon>
        <taxon>Fungi</taxon>
        <taxon>Dikarya</taxon>
        <taxon>Ascomycota</taxon>
        <taxon>Pezizomycotina</taxon>
        <taxon>Leotiomycetes</taxon>
        <taxon>Helotiales</taxon>
        <taxon>Sclerotiniaceae</taxon>
        <taxon>Monilinia</taxon>
    </lineage>
</organism>
<sequence>MSSNEITSTRTTRTPPLLNCPFEIRLMIYRHLIPSIDPSADFNWTSAWDPNHPKSRCEEHKLYSPPILHTNQTIYREVLNELYCFLPYRTSISNYGVRFLGYTFIQPPPAFQYIHTLDLTIQINSYSHTKIANILKSCIETSCANGQLRRLQIGLSFSLQFFQSNRGNPNELCKMLEKNLYPLRRNLRRLNQFVVRRLTEKDIATPNRSVSGSFLVQREEFLDTVQGFMNQLVREVMGRCSGQCGRHRWILLSHCFAHSQHRSVHLFFDGRMILEYEEPGTSNIRFFFSILTRTLFSNKSKICIKMKPSMVSSRFRSPFLLYGLPGPKRTWENKNAASQVFW</sequence>
<name>A0A5N6K0B3_MONLA</name>
<evidence type="ECO:0000313" key="2">
    <source>
        <dbReference type="Proteomes" id="UP000326757"/>
    </source>
</evidence>
<dbReference type="OrthoDB" id="3510794at2759"/>
<dbReference type="EMBL" id="VIGI01000010">
    <property type="protein sequence ID" value="KAB8295072.1"/>
    <property type="molecule type" value="Genomic_DNA"/>
</dbReference>
<comment type="caution">
    <text evidence="1">The sequence shown here is derived from an EMBL/GenBank/DDBJ whole genome shotgun (WGS) entry which is preliminary data.</text>
</comment>
<reference evidence="1 2" key="1">
    <citation type="submission" date="2019-06" db="EMBL/GenBank/DDBJ databases">
        <title>Genome Sequence of the Brown Rot Fungal Pathogen Monilinia laxa.</title>
        <authorList>
            <person name="De Miccolis Angelini R.M."/>
            <person name="Landi L."/>
            <person name="Abate D."/>
            <person name="Pollastro S."/>
            <person name="Romanazzi G."/>
            <person name="Faretra F."/>
        </authorList>
    </citation>
    <scope>NUCLEOTIDE SEQUENCE [LARGE SCALE GENOMIC DNA]</scope>
    <source>
        <strain evidence="1 2">Mlax316</strain>
    </source>
</reference>
<gene>
    <name evidence="1" type="ORF">EYC80_007011</name>
</gene>
<proteinExistence type="predicted"/>
<evidence type="ECO:0000313" key="1">
    <source>
        <dbReference type="EMBL" id="KAB8295072.1"/>
    </source>
</evidence>
<accession>A0A5N6K0B3</accession>
<dbReference type="AlphaFoldDB" id="A0A5N6K0B3"/>
<keyword evidence="2" id="KW-1185">Reference proteome</keyword>
<protein>
    <submittedName>
        <fullName evidence="1">Uncharacterized protein</fullName>
    </submittedName>
</protein>
<dbReference type="Proteomes" id="UP000326757">
    <property type="component" value="Unassembled WGS sequence"/>
</dbReference>